<dbReference type="SUPFAM" id="SSF56784">
    <property type="entry name" value="HAD-like"/>
    <property type="match status" value="1"/>
</dbReference>
<dbReference type="SFLD" id="SFLDS00003">
    <property type="entry name" value="Haloacid_Dehalogenase"/>
    <property type="match status" value="1"/>
</dbReference>
<dbReference type="EMBL" id="BQKV01000027">
    <property type="protein sequence ID" value="GJN64179.1"/>
    <property type="molecule type" value="Genomic_DNA"/>
</dbReference>
<dbReference type="Pfam" id="PF13419">
    <property type="entry name" value="HAD_2"/>
    <property type="match status" value="1"/>
</dbReference>
<dbReference type="AlphaFoldDB" id="A0AA37IXK7"/>
<dbReference type="PANTHER" id="PTHR18901:SF38">
    <property type="entry name" value="PSEUDOURIDINE-5'-PHOSPHATASE"/>
    <property type="match status" value="1"/>
</dbReference>
<dbReference type="Gene3D" id="1.10.150.240">
    <property type="entry name" value="Putative phosphatase, domain 2"/>
    <property type="match status" value="1"/>
</dbReference>
<dbReference type="GO" id="GO:0016791">
    <property type="term" value="F:phosphatase activity"/>
    <property type="evidence" value="ECO:0007669"/>
    <property type="project" value="TreeGrafter"/>
</dbReference>
<dbReference type="InterPro" id="IPR006439">
    <property type="entry name" value="HAD-SF_hydro_IA"/>
</dbReference>
<dbReference type="Gene3D" id="3.40.50.1000">
    <property type="entry name" value="HAD superfamily/HAD-like"/>
    <property type="match status" value="1"/>
</dbReference>
<proteinExistence type="predicted"/>
<organism evidence="1 2">
    <name type="scientific">Faecalibacterium gallinarum</name>
    <dbReference type="NCBI Taxonomy" id="2903556"/>
    <lineage>
        <taxon>Bacteria</taxon>
        <taxon>Bacillati</taxon>
        <taxon>Bacillota</taxon>
        <taxon>Clostridia</taxon>
        <taxon>Eubacteriales</taxon>
        <taxon>Oscillospiraceae</taxon>
        <taxon>Faecalibacterium</taxon>
    </lineage>
</organism>
<dbReference type="NCBIfam" id="TIGR01509">
    <property type="entry name" value="HAD-SF-IA-v3"/>
    <property type="match status" value="1"/>
</dbReference>
<dbReference type="InterPro" id="IPR023214">
    <property type="entry name" value="HAD_sf"/>
</dbReference>
<dbReference type="InterPro" id="IPR023198">
    <property type="entry name" value="PGP-like_dom2"/>
</dbReference>
<evidence type="ECO:0000313" key="2">
    <source>
        <dbReference type="Proteomes" id="UP001055185"/>
    </source>
</evidence>
<dbReference type="SFLD" id="SFLDG01129">
    <property type="entry name" value="C1.5:_HAD__Beta-PGM__Phosphata"/>
    <property type="match status" value="1"/>
</dbReference>
<dbReference type="InterPro" id="IPR036412">
    <property type="entry name" value="HAD-like_sf"/>
</dbReference>
<evidence type="ECO:0000313" key="1">
    <source>
        <dbReference type="EMBL" id="GJN64179.1"/>
    </source>
</evidence>
<keyword evidence="2" id="KW-1185">Reference proteome</keyword>
<gene>
    <name evidence="1" type="ORF">JCM17207_08040</name>
</gene>
<dbReference type="CDD" id="cd07505">
    <property type="entry name" value="HAD_BPGM-like"/>
    <property type="match status" value="1"/>
</dbReference>
<name>A0AA37IXK7_9FIRM</name>
<comment type="caution">
    <text evidence="1">The sequence shown here is derived from an EMBL/GenBank/DDBJ whole genome shotgun (WGS) entry which is preliminary data.</text>
</comment>
<sequence length="215" mass="24380">MKYNHWIFDMDGTLTDSMGIWDEVPFALLEQYGRTPKPDLRQVLLPLGMAESARYLIREYQLPLDEANYDAAVMEAVGRLYRTVELKPGVRKTLERLKAEGAHLCVCSNTWQPMCERVLGGLGVLDYFDFVLSAQDGFTKKEPAIFLEAMRRVGGHTPAECVVCEDAVHAARTAHRAGFPVIGIADYYSRADEPEMRALSQQFLTSWEQLDWSKV</sequence>
<dbReference type="RefSeq" id="WP_238316411.1">
    <property type="nucleotide sequence ID" value="NZ_BQKV01000027.1"/>
</dbReference>
<protein>
    <submittedName>
        <fullName evidence="1">Beta-phosphoglucomutase</fullName>
    </submittedName>
</protein>
<accession>A0AA37IXK7</accession>
<reference evidence="1" key="1">
    <citation type="journal article" date="2022" name="Int. J. Syst. Evol. Microbiol.">
        <title>Genome-based, phenotypic and chemotaxonomic classification of Faecalibacterium strains: proposal of three novel species Faecalibacterium duncaniae sp. nov., Faecalibacterium hattorii sp. nov. and Faecalibacterium gallinarum sp. nov. .</title>
        <authorList>
            <person name="Sakamoto M."/>
            <person name="Sakurai N."/>
            <person name="Tanno H."/>
            <person name="Iino T."/>
            <person name="Ohkuma M."/>
            <person name="Endo A."/>
        </authorList>
    </citation>
    <scope>NUCLEOTIDE SEQUENCE</scope>
    <source>
        <strain evidence="1">JCM 17207</strain>
    </source>
</reference>
<dbReference type="Proteomes" id="UP001055185">
    <property type="component" value="Unassembled WGS sequence"/>
</dbReference>
<dbReference type="InterPro" id="IPR041492">
    <property type="entry name" value="HAD_2"/>
</dbReference>
<dbReference type="PANTHER" id="PTHR18901">
    <property type="entry name" value="2-DEOXYGLUCOSE-6-PHOSPHATE PHOSPHATASE 2"/>
    <property type="match status" value="1"/>
</dbReference>